<dbReference type="GO" id="GO:0016477">
    <property type="term" value="P:cell migration"/>
    <property type="evidence" value="ECO:0007669"/>
    <property type="project" value="TreeGrafter"/>
</dbReference>
<dbReference type="Gene3D" id="3.80.10.10">
    <property type="entry name" value="Ribonuclease Inhibitor"/>
    <property type="match status" value="1"/>
</dbReference>
<keyword evidence="2" id="KW-1185">Reference proteome</keyword>
<dbReference type="GO" id="GO:0034315">
    <property type="term" value="P:regulation of Arp2/3 complex-mediated actin nucleation"/>
    <property type="evidence" value="ECO:0007669"/>
    <property type="project" value="TreeGrafter"/>
</dbReference>
<accession>A0A1J4K568</accession>
<evidence type="ECO:0008006" key="3">
    <source>
        <dbReference type="Google" id="ProtNLM"/>
    </source>
</evidence>
<dbReference type="GO" id="GO:0030027">
    <property type="term" value="C:lamellipodium"/>
    <property type="evidence" value="ECO:0007669"/>
    <property type="project" value="TreeGrafter"/>
</dbReference>
<evidence type="ECO:0000313" key="1">
    <source>
        <dbReference type="EMBL" id="OHT04645.1"/>
    </source>
</evidence>
<dbReference type="InterPro" id="IPR051279">
    <property type="entry name" value="PP1-Reg/Actin-Interact_Protein"/>
</dbReference>
<dbReference type="SUPFAM" id="SSF52047">
    <property type="entry name" value="RNI-like"/>
    <property type="match status" value="1"/>
</dbReference>
<dbReference type="GeneID" id="94840470"/>
<dbReference type="EMBL" id="MLAK01000785">
    <property type="protein sequence ID" value="OHT04645.1"/>
    <property type="molecule type" value="Genomic_DNA"/>
</dbReference>
<dbReference type="PANTHER" id="PTHR24112">
    <property type="entry name" value="LEUCINE-RICH REPEAT, ISOFORM F-RELATED"/>
    <property type="match status" value="1"/>
</dbReference>
<protein>
    <recommendedName>
        <fullName evidence="3">Leucine Rich Repeat family protein</fullName>
    </recommendedName>
</protein>
<sequence>MQDMECFYMKFKTGKVILASPGPTPFLQRLLNYIMKLLPAYRTTGIIIPPSITINPETRIRKVFLNLFMSFCYSNDVPFDPILFSTIKRTLRHNSQLKIMKKLYPDSVLKVLLNSLEYSTDIHDVLIGGKNFSHFYTNLDIILRKNKNIVKLHLYHYDREDDFARFVSQLSNSSVIYITFERISFSANMVKELVKCVPNMPITNVTFIDCVLCPTVLEPIFGIASSIKNAEQFSIINDKSISTIENKFSLQMINFAIETQIQSLSLVNCQLDIVQLFTALSNSDVSIQHLDLSGNKCSKSYKATYVLPPSLHKLILKNIHWSRNSLLRLIGKQQFQSMVEIDFSGAQMKDDRLEFLHQNLPQTPPSPMIYSIHWDSNRISVPLLEFFSKYKLLKEISLNDCTFPNREANDVFQAMMDMVQNTNLSGISLQKTMRPFKNKFMKKFRSVFISHQTLTVIDISDNAIGEEGLDLLLEVLKCNTRIVAVNFDGSELPAAKQMCYISFMQGLASIPQLCSVTKPKNDFKRITSGSKKIERDLRNIWKRIQDIINRNIGKGEDETDSTTNSTLFSMASDSQSYIEINQQDKRVLSWDQIEDSPYDGNLQEWELLRQTFSFANIISTQ</sequence>
<dbReference type="OrthoDB" id="10662339at2759"/>
<dbReference type="InterPro" id="IPR032675">
    <property type="entry name" value="LRR_dom_sf"/>
</dbReference>
<evidence type="ECO:0000313" key="2">
    <source>
        <dbReference type="Proteomes" id="UP000179807"/>
    </source>
</evidence>
<dbReference type="VEuPathDB" id="TrichDB:TRFO_27783"/>
<dbReference type="GO" id="GO:0005886">
    <property type="term" value="C:plasma membrane"/>
    <property type="evidence" value="ECO:0007669"/>
    <property type="project" value="TreeGrafter"/>
</dbReference>
<reference evidence="1" key="1">
    <citation type="submission" date="2016-10" db="EMBL/GenBank/DDBJ databases">
        <authorList>
            <person name="Benchimol M."/>
            <person name="Almeida L.G."/>
            <person name="Vasconcelos A.T."/>
            <person name="Perreira-Neves A."/>
            <person name="Rosa I.A."/>
            <person name="Tasca T."/>
            <person name="Bogo M.R."/>
            <person name="de Souza W."/>
        </authorList>
    </citation>
    <scope>NUCLEOTIDE SEQUENCE [LARGE SCALE GENOMIC DNA]</scope>
    <source>
        <strain evidence="1">K</strain>
    </source>
</reference>
<dbReference type="RefSeq" id="XP_068357781.1">
    <property type="nucleotide sequence ID" value="XM_068505766.1"/>
</dbReference>
<organism evidence="1 2">
    <name type="scientific">Tritrichomonas foetus</name>
    <dbReference type="NCBI Taxonomy" id="1144522"/>
    <lineage>
        <taxon>Eukaryota</taxon>
        <taxon>Metamonada</taxon>
        <taxon>Parabasalia</taxon>
        <taxon>Tritrichomonadida</taxon>
        <taxon>Tritrichomonadidae</taxon>
        <taxon>Tritrichomonas</taxon>
    </lineage>
</organism>
<dbReference type="Proteomes" id="UP000179807">
    <property type="component" value="Unassembled WGS sequence"/>
</dbReference>
<name>A0A1J4K568_9EUKA</name>
<comment type="caution">
    <text evidence="1">The sequence shown here is derived from an EMBL/GenBank/DDBJ whole genome shotgun (WGS) entry which is preliminary data.</text>
</comment>
<gene>
    <name evidence="1" type="ORF">TRFO_27783</name>
</gene>
<dbReference type="PANTHER" id="PTHR24112:SF64">
    <property type="entry name" value="CHROMOSOME UNDETERMINED SCAFFOLD_46, WHOLE GENOME SHOTGUN SEQUENCE"/>
    <property type="match status" value="1"/>
</dbReference>
<dbReference type="AlphaFoldDB" id="A0A1J4K568"/>
<proteinExistence type="predicted"/>